<evidence type="ECO:0000256" key="5">
    <source>
        <dbReference type="ARBA" id="ARBA00022801"/>
    </source>
</evidence>
<dbReference type="Pfam" id="PF01503">
    <property type="entry name" value="PRA-PH"/>
    <property type="match status" value="1"/>
</dbReference>
<reference evidence="9 10" key="1">
    <citation type="submission" date="2019-08" db="EMBL/GenBank/DDBJ databases">
        <title>Deep-cultivation of Planctomycetes and their phenomic and genomic characterization uncovers novel biology.</title>
        <authorList>
            <person name="Wiegand S."/>
            <person name="Jogler M."/>
            <person name="Boedeker C."/>
            <person name="Pinto D."/>
            <person name="Vollmers J."/>
            <person name="Rivas-Marin E."/>
            <person name="Kohn T."/>
            <person name="Peeters S.H."/>
            <person name="Heuer A."/>
            <person name="Rast P."/>
            <person name="Oberbeckmann S."/>
            <person name="Bunk B."/>
            <person name="Jeske O."/>
            <person name="Meyerdierks A."/>
            <person name="Storesund J.E."/>
            <person name="Kallscheuer N."/>
            <person name="Luecker S."/>
            <person name="Lage O.M."/>
            <person name="Pohl T."/>
            <person name="Merkel B.J."/>
            <person name="Hornburger P."/>
            <person name="Mueller R.-W."/>
            <person name="Bruemmer F."/>
            <person name="Labrenz M."/>
            <person name="Spormann A.M."/>
            <person name="Op den Camp H."/>
            <person name="Overmann J."/>
            <person name="Amann R."/>
            <person name="Jetten M.S.M."/>
            <person name="Mascher T."/>
            <person name="Medema M.H."/>
            <person name="Devos D.P."/>
            <person name="Kaster A.-K."/>
            <person name="Ovreas L."/>
            <person name="Rohde M."/>
            <person name="Galperin M.Y."/>
            <person name="Jogler C."/>
        </authorList>
    </citation>
    <scope>NUCLEOTIDE SEQUENCE [LARGE SCALE GENOMIC DNA]</scope>
    <source>
        <strain evidence="9 10">UC8</strain>
    </source>
</reference>
<dbReference type="RefSeq" id="WP_084427245.1">
    <property type="nucleotide sequence ID" value="NZ_CP042914.1"/>
</dbReference>
<comment type="subcellular location">
    <subcellularLocation>
        <location evidence="8">Cytoplasm</location>
    </subcellularLocation>
</comment>
<dbReference type="AlphaFoldDB" id="A0A5B9QXY3"/>
<dbReference type="Proteomes" id="UP000325286">
    <property type="component" value="Chromosome"/>
</dbReference>
<dbReference type="UniPathway" id="UPA00031">
    <property type="reaction ID" value="UER00007"/>
</dbReference>
<dbReference type="SUPFAM" id="SSF101386">
    <property type="entry name" value="all-alpha NTP pyrophosphatases"/>
    <property type="match status" value="1"/>
</dbReference>
<dbReference type="InterPro" id="IPR021130">
    <property type="entry name" value="PRib-ATP_PPHydrolase-like"/>
</dbReference>
<sequence length="130" mass="14376">MAESGSESKFKNTPNPDGVLALRRLMDTLQQRAADRPPKSYTTKLLDGGIEKIGAKIREEAEELIEAAAEGEAAGREHFVYEAADLLYHTMVMLAWRGVDIDEIANELQRREGTSGLVEKASRAKKESTE</sequence>
<organism evidence="9 10">
    <name type="scientific">Roseimaritima ulvae</name>
    <dbReference type="NCBI Taxonomy" id="980254"/>
    <lineage>
        <taxon>Bacteria</taxon>
        <taxon>Pseudomonadati</taxon>
        <taxon>Planctomycetota</taxon>
        <taxon>Planctomycetia</taxon>
        <taxon>Pirellulales</taxon>
        <taxon>Pirellulaceae</taxon>
        <taxon>Roseimaritima</taxon>
    </lineage>
</organism>
<dbReference type="EMBL" id="CP042914">
    <property type="protein sequence ID" value="QEG42680.1"/>
    <property type="molecule type" value="Genomic_DNA"/>
</dbReference>
<evidence type="ECO:0000256" key="2">
    <source>
        <dbReference type="ARBA" id="ARBA00005204"/>
    </source>
</evidence>
<dbReference type="InterPro" id="IPR008179">
    <property type="entry name" value="HisE"/>
</dbReference>
<evidence type="ECO:0000256" key="4">
    <source>
        <dbReference type="ARBA" id="ARBA00022741"/>
    </source>
</evidence>
<accession>A0A5B9QXY3</accession>
<dbReference type="NCBIfam" id="NF001611">
    <property type="entry name" value="PRK00400.1-3"/>
    <property type="match status" value="1"/>
</dbReference>
<protein>
    <recommendedName>
        <fullName evidence="8">Phosphoribosyl-ATP pyrophosphatase</fullName>
        <shortName evidence="8">PRA-PH</shortName>
        <ecNumber evidence="8">3.6.1.31</ecNumber>
    </recommendedName>
</protein>
<keyword evidence="8" id="KW-0963">Cytoplasm</keyword>
<keyword evidence="4 8" id="KW-0547">Nucleotide-binding</keyword>
<comment type="similarity">
    <text evidence="8">Belongs to the PRA-PH family.</text>
</comment>
<dbReference type="PANTHER" id="PTHR42945">
    <property type="entry name" value="HISTIDINE BIOSYNTHESIS BIFUNCTIONAL PROTEIN"/>
    <property type="match status" value="1"/>
</dbReference>
<dbReference type="GO" id="GO:0005524">
    <property type="term" value="F:ATP binding"/>
    <property type="evidence" value="ECO:0007669"/>
    <property type="project" value="UniProtKB-KW"/>
</dbReference>
<evidence type="ECO:0000256" key="1">
    <source>
        <dbReference type="ARBA" id="ARBA00001460"/>
    </source>
</evidence>
<dbReference type="KEGG" id="rul:UC8_47220"/>
<keyword evidence="5 8" id="KW-0378">Hydrolase</keyword>
<dbReference type="HAMAP" id="MF_01020">
    <property type="entry name" value="HisE"/>
    <property type="match status" value="1"/>
</dbReference>
<evidence type="ECO:0000256" key="8">
    <source>
        <dbReference type="HAMAP-Rule" id="MF_01020"/>
    </source>
</evidence>
<evidence type="ECO:0000313" key="10">
    <source>
        <dbReference type="Proteomes" id="UP000325286"/>
    </source>
</evidence>
<keyword evidence="3 8" id="KW-0028">Amino-acid biosynthesis</keyword>
<keyword evidence="10" id="KW-1185">Reference proteome</keyword>
<keyword evidence="7 8" id="KW-0368">Histidine biosynthesis</keyword>
<dbReference type="Gene3D" id="1.10.287.1080">
    <property type="entry name" value="MazG-like"/>
    <property type="match status" value="1"/>
</dbReference>
<evidence type="ECO:0000256" key="3">
    <source>
        <dbReference type="ARBA" id="ARBA00022605"/>
    </source>
</evidence>
<comment type="pathway">
    <text evidence="2 8">Amino-acid biosynthesis; L-histidine biosynthesis; L-histidine from 5-phospho-alpha-D-ribose 1-diphosphate: step 2/9.</text>
</comment>
<dbReference type="GO" id="GO:0005737">
    <property type="term" value="C:cytoplasm"/>
    <property type="evidence" value="ECO:0007669"/>
    <property type="project" value="UniProtKB-SubCell"/>
</dbReference>
<dbReference type="GO" id="GO:0000105">
    <property type="term" value="P:L-histidine biosynthetic process"/>
    <property type="evidence" value="ECO:0007669"/>
    <property type="project" value="UniProtKB-UniRule"/>
</dbReference>
<dbReference type="OrthoDB" id="9814738at2"/>
<comment type="catalytic activity">
    <reaction evidence="1 8">
        <text>1-(5-phospho-beta-D-ribosyl)-ATP + H2O = 1-(5-phospho-beta-D-ribosyl)-5'-AMP + diphosphate + H(+)</text>
        <dbReference type="Rhea" id="RHEA:22828"/>
        <dbReference type="ChEBI" id="CHEBI:15377"/>
        <dbReference type="ChEBI" id="CHEBI:15378"/>
        <dbReference type="ChEBI" id="CHEBI:33019"/>
        <dbReference type="ChEBI" id="CHEBI:59457"/>
        <dbReference type="ChEBI" id="CHEBI:73183"/>
        <dbReference type="EC" id="3.6.1.31"/>
    </reaction>
</comment>
<keyword evidence="6 8" id="KW-0067">ATP-binding</keyword>
<dbReference type="NCBIfam" id="TIGR03188">
    <property type="entry name" value="histidine_hisI"/>
    <property type="match status" value="1"/>
</dbReference>
<gene>
    <name evidence="8 9" type="primary">hisE</name>
    <name evidence="9" type="ORF">UC8_47220</name>
</gene>
<evidence type="ECO:0000256" key="7">
    <source>
        <dbReference type="ARBA" id="ARBA00023102"/>
    </source>
</evidence>
<dbReference type="EC" id="3.6.1.31" evidence="8"/>
<dbReference type="CDD" id="cd11534">
    <property type="entry name" value="NTP-PPase_HisIE_like"/>
    <property type="match status" value="1"/>
</dbReference>
<dbReference type="PANTHER" id="PTHR42945:SF1">
    <property type="entry name" value="HISTIDINE BIOSYNTHESIS BIFUNCTIONAL PROTEIN HIS7"/>
    <property type="match status" value="1"/>
</dbReference>
<name>A0A5B9QXY3_9BACT</name>
<dbReference type="GO" id="GO:0004636">
    <property type="term" value="F:phosphoribosyl-ATP diphosphatase activity"/>
    <property type="evidence" value="ECO:0007669"/>
    <property type="project" value="UniProtKB-UniRule"/>
</dbReference>
<proteinExistence type="inferred from homology"/>
<evidence type="ECO:0000256" key="6">
    <source>
        <dbReference type="ARBA" id="ARBA00022840"/>
    </source>
</evidence>
<evidence type="ECO:0000313" key="9">
    <source>
        <dbReference type="EMBL" id="QEG42680.1"/>
    </source>
</evidence>